<dbReference type="EMBL" id="CAXHTA020000008">
    <property type="protein sequence ID" value="CAL5223080.1"/>
    <property type="molecule type" value="Genomic_DNA"/>
</dbReference>
<evidence type="ECO:0000259" key="6">
    <source>
        <dbReference type="PROSITE" id="PS50089"/>
    </source>
</evidence>
<gene>
    <name evidence="7" type="primary">g5539</name>
    <name evidence="7" type="ORF">VP750_LOCUS4739</name>
</gene>
<feature type="compositionally biased region" description="Polar residues" evidence="5">
    <location>
        <begin position="546"/>
        <end position="558"/>
    </location>
</feature>
<dbReference type="InterPro" id="IPR001841">
    <property type="entry name" value="Znf_RING"/>
</dbReference>
<accession>A0ABP1FX13</accession>
<dbReference type="PROSITE" id="PS50089">
    <property type="entry name" value="ZF_RING_2"/>
    <property type="match status" value="1"/>
</dbReference>
<dbReference type="Proteomes" id="UP001497392">
    <property type="component" value="Unassembled WGS sequence"/>
</dbReference>
<feature type="compositionally biased region" description="Polar residues" evidence="5">
    <location>
        <begin position="454"/>
        <end position="463"/>
    </location>
</feature>
<evidence type="ECO:0000256" key="5">
    <source>
        <dbReference type="SAM" id="MobiDB-lite"/>
    </source>
</evidence>
<feature type="compositionally biased region" description="Low complexity" evidence="5">
    <location>
        <begin position="353"/>
        <end position="386"/>
    </location>
</feature>
<feature type="compositionally biased region" description="Polar residues" evidence="5">
    <location>
        <begin position="434"/>
        <end position="447"/>
    </location>
</feature>
<dbReference type="SUPFAM" id="SSF57850">
    <property type="entry name" value="RING/U-box"/>
    <property type="match status" value="1"/>
</dbReference>
<dbReference type="PANTHER" id="PTHR12183:SF37">
    <property type="entry name" value="PROTEIN MDM4"/>
    <property type="match status" value="1"/>
</dbReference>
<evidence type="ECO:0000313" key="8">
    <source>
        <dbReference type="Proteomes" id="UP001497392"/>
    </source>
</evidence>
<evidence type="ECO:0000256" key="4">
    <source>
        <dbReference type="PROSITE-ProRule" id="PRU00175"/>
    </source>
</evidence>
<feature type="compositionally biased region" description="Polar residues" evidence="5">
    <location>
        <begin position="339"/>
        <end position="352"/>
    </location>
</feature>
<dbReference type="Pfam" id="PF13920">
    <property type="entry name" value="zf-C3HC4_3"/>
    <property type="match status" value="1"/>
</dbReference>
<feature type="compositionally biased region" description="Basic residues" evidence="5">
    <location>
        <begin position="294"/>
        <end position="304"/>
    </location>
</feature>
<proteinExistence type="predicted"/>
<dbReference type="Gene3D" id="3.30.40.10">
    <property type="entry name" value="Zinc/RING finger domain, C3HC4 (zinc finger)"/>
    <property type="match status" value="1"/>
</dbReference>
<keyword evidence="2 4" id="KW-0863">Zinc-finger</keyword>
<evidence type="ECO:0000256" key="2">
    <source>
        <dbReference type="ARBA" id="ARBA00022771"/>
    </source>
</evidence>
<feature type="domain" description="RING-type" evidence="6">
    <location>
        <begin position="584"/>
        <end position="623"/>
    </location>
</feature>
<feature type="region of interest" description="Disordered" evidence="5">
    <location>
        <begin position="182"/>
        <end position="491"/>
    </location>
</feature>
<reference evidence="7 8" key="1">
    <citation type="submission" date="2024-06" db="EMBL/GenBank/DDBJ databases">
        <authorList>
            <person name="Kraege A."/>
            <person name="Thomma B."/>
        </authorList>
    </citation>
    <scope>NUCLEOTIDE SEQUENCE [LARGE SCALE GENOMIC DNA]</scope>
</reference>
<dbReference type="InterPro" id="IPR051652">
    <property type="entry name" value="MDM2_MDM4_MUL1"/>
</dbReference>
<keyword evidence="1" id="KW-0479">Metal-binding</keyword>
<name>A0ABP1FX13_9CHLO</name>
<keyword evidence="8" id="KW-1185">Reference proteome</keyword>
<comment type="caution">
    <text evidence="7">The sequence shown here is derived from an EMBL/GenBank/DDBJ whole genome shotgun (WGS) entry which is preliminary data.</text>
</comment>
<sequence length="634" mass="67323">MSSCIQDAAQQCIEVVICRVDTGEEATQRFCDAVYRAAVALKVDAARAKRAHISMCVKAVLHGSPVTVGAHLLELLDKLTSICAENAGSLPIVKALSQALPGVWMCLFRLHRWPHGLGKDVKWLSQATQLIGDIMAKHARSAHEHGIPIEEHIYKVLAVPGLQETETALLVSMFQDFWAAQKDSSEEAADNGPIAENPDEDPSVSPGRAPADSSTGSEKLLSGVEAEGLAAEGSSNAAETGGLSQQEADRAAEVAGGKELSSQGGPGTPAQQQEATRPESGLSEDALIKIERMKAKKARQRAARAHAAADSAEGKVDEGKQLAPAEGPSTAPEQERSAETQAAVQTDMVNDFSSAAPESSPAPSTPAQSSEAAASSRSSSVSPQPSLQLHADMSHGQLDADLPRSAAPAAHTPSPAAQEEEPWQEVRASRRKPVSQQPAPKASTSPKQARDMLDQQSPAASQSRPREFKAAALQAEQASPSFDKPIAPLNPKPLHKAPEQLPVILSASARSNPQPSTRLNSQTYVPPFRRSCDNPICAQNQPLQATSNNAKSEQTSAAFRQAQHPGMHSAQAAKEEDQDSDSLCVVCWEELREVIFYQCMHMCTCQGCAKDIMAAGGPCPMCRAKIQSTITARF</sequence>
<organism evidence="7 8">
    <name type="scientific">Coccomyxa viridis</name>
    <dbReference type="NCBI Taxonomy" id="1274662"/>
    <lineage>
        <taxon>Eukaryota</taxon>
        <taxon>Viridiplantae</taxon>
        <taxon>Chlorophyta</taxon>
        <taxon>core chlorophytes</taxon>
        <taxon>Trebouxiophyceae</taxon>
        <taxon>Trebouxiophyceae incertae sedis</taxon>
        <taxon>Coccomyxaceae</taxon>
        <taxon>Coccomyxa</taxon>
    </lineage>
</organism>
<protein>
    <submittedName>
        <fullName evidence="7">G5539 protein</fullName>
    </submittedName>
</protein>
<dbReference type="PANTHER" id="PTHR12183">
    <property type="entry name" value="MITOCHONDRIAL UBIQUITIN LIGASE ACTIVATOR OF NFKB 1"/>
    <property type="match status" value="1"/>
</dbReference>
<feature type="compositionally biased region" description="Low complexity" evidence="5">
    <location>
        <begin position="403"/>
        <end position="417"/>
    </location>
</feature>
<evidence type="ECO:0000256" key="1">
    <source>
        <dbReference type="ARBA" id="ARBA00022723"/>
    </source>
</evidence>
<feature type="compositionally biased region" description="Polar residues" evidence="5">
    <location>
        <begin position="233"/>
        <end position="246"/>
    </location>
</feature>
<dbReference type="InterPro" id="IPR013083">
    <property type="entry name" value="Znf_RING/FYVE/PHD"/>
</dbReference>
<evidence type="ECO:0000313" key="7">
    <source>
        <dbReference type="EMBL" id="CAL5223080.1"/>
    </source>
</evidence>
<keyword evidence="3" id="KW-0862">Zinc</keyword>
<evidence type="ECO:0000256" key="3">
    <source>
        <dbReference type="ARBA" id="ARBA00022833"/>
    </source>
</evidence>
<feature type="region of interest" description="Disordered" evidence="5">
    <location>
        <begin position="546"/>
        <end position="575"/>
    </location>
</feature>